<dbReference type="GO" id="GO:0071562">
    <property type="term" value="P:nucleus-vacuole junction assembly"/>
    <property type="evidence" value="ECO:0007669"/>
    <property type="project" value="InterPro"/>
</dbReference>
<dbReference type="SUPFAM" id="SSF48371">
    <property type="entry name" value="ARM repeat"/>
    <property type="match status" value="1"/>
</dbReference>
<organism evidence="3 4">
    <name type="scientific">Mycena alexandri</name>
    <dbReference type="NCBI Taxonomy" id="1745969"/>
    <lineage>
        <taxon>Eukaryota</taxon>
        <taxon>Fungi</taxon>
        <taxon>Dikarya</taxon>
        <taxon>Basidiomycota</taxon>
        <taxon>Agaricomycotina</taxon>
        <taxon>Agaricomycetes</taxon>
        <taxon>Agaricomycetidae</taxon>
        <taxon>Agaricales</taxon>
        <taxon>Marasmiineae</taxon>
        <taxon>Mycenaceae</taxon>
        <taxon>Mycena</taxon>
    </lineage>
</organism>
<dbReference type="Gene3D" id="1.25.10.10">
    <property type="entry name" value="Leucine-rich Repeat Variant"/>
    <property type="match status" value="1"/>
</dbReference>
<dbReference type="InterPro" id="IPR011989">
    <property type="entry name" value="ARM-like"/>
</dbReference>
<sequence>MLCQWHSLHADPWLYRSFASFSLMPPLTRQRTPQSLHSEWSRTSLGVTMSIHAVAKPLMKVMYHRAVMNLIKRQRGIPLSAETMELYESYLGWKYVAETTKTIILYEIGLRARVAVAEAEVAASFLLSYESLLESTNDAIQRWTAWTLGQLASHSLTRRAVITVQPCARLVALLRYGSEDVVEGVCYALAQISYDLDGAKSIVEAGVLNFIPELLESATVAVRRWASWIFAELAFHPSTQGAVVAIQPCPRLVALLG</sequence>
<evidence type="ECO:0000256" key="2">
    <source>
        <dbReference type="ARBA" id="ARBA00022737"/>
    </source>
</evidence>
<keyword evidence="4" id="KW-1185">Reference proteome</keyword>
<dbReference type="GO" id="GO:0043495">
    <property type="term" value="F:protein-membrane adaptor activity"/>
    <property type="evidence" value="ECO:0007669"/>
    <property type="project" value="InterPro"/>
</dbReference>
<dbReference type="InterPro" id="IPR045156">
    <property type="entry name" value="Vac8"/>
</dbReference>
<dbReference type="Proteomes" id="UP001218188">
    <property type="component" value="Unassembled WGS sequence"/>
</dbReference>
<protein>
    <submittedName>
        <fullName evidence="3">Uncharacterized protein</fullName>
    </submittedName>
</protein>
<dbReference type="AlphaFoldDB" id="A0AAD6TER4"/>
<evidence type="ECO:0000313" key="3">
    <source>
        <dbReference type="EMBL" id="KAJ7043991.1"/>
    </source>
</evidence>
<accession>A0AAD6TER4</accession>
<evidence type="ECO:0000313" key="4">
    <source>
        <dbReference type="Proteomes" id="UP001218188"/>
    </source>
</evidence>
<dbReference type="EMBL" id="JARJCM010000008">
    <property type="protein sequence ID" value="KAJ7043991.1"/>
    <property type="molecule type" value="Genomic_DNA"/>
</dbReference>
<comment type="caution">
    <text evidence="3">The sequence shown here is derived from an EMBL/GenBank/DDBJ whole genome shotgun (WGS) entry which is preliminary data.</text>
</comment>
<proteinExistence type="inferred from homology"/>
<comment type="similarity">
    <text evidence="1">Belongs to the beta-catenin family.</text>
</comment>
<keyword evidence="2" id="KW-0677">Repeat</keyword>
<gene>
    <name evidence="3" type="ORF">C8F04DRAFT_685855</name>
</gene>
<dbReference type="PANTHER" id="PTHR47249">
    <property type="entry name" value="VACUOLAR PROTEIN 8"/>
    <property type="match status" value="1"/>
</dbReference>
<name>A0AAD6TER4_9AGAR</name>
<reference evidence="3" key="1">
    <citation type="submission" date="2023-03" db="EMBL/GenBank/DDBJ databases">
        <title>Massive genome expansion in bonnet fungi (Mycena s.s.) driven by repeated elements and novel gene families across ecological guilds.</title>
        <authorList>
            <consortium name="Lawrence Berkeley National Laboratory"/>
            <person name="Harder C.B."/>
            <person name="Miyauchi S."/>
            <person name="Viragh M."/>
            <person name="Kuo A."/>
            <person name="Thoen E."/>
            <person name="Andreopoulos B."/>
            <person name="Lu D."/>
            <person name="Skrede I."/>
            <person name="Drula E."/>
            <person name="Henrissat B."/>
            <person name="Morin E."/>
            <person name="Kohler A."/>
            <person name="Barry K."/>
            <person name="LaButti K."/>
            <person name="Morin E."/>
            <person name="Salamov A."/>
            <person name="Lipzen A."/>
            <person name="Mereny Z."/>
            <person name="Hegedus B."/>
            <person name="Baldrian P."/>
            <person name="Stursova M."/>
            <person name="Weitz H."/>
            <person name="Taylor A."/>
            <person name="Grigoriev I.V."/>
            <person name="Nagy L.G."/>
            <person name="Martin F."/>
            <person name="Kauserud H."/>
        </authorList>
    </citation>
    <scope>NUCLEOTIDE SEQUENCE</scope>
    <source>
        <strain evidence="3">CBHHK200</strain>
    </source>
</reference>
<evidence type="ECO:0000256" key="1">
    <source>
        <dbReference type="ARBA" id="ARBA00005462"/>
    </source>
</evidence>
<dbReference type="PANTHER" id="PTHR47249:SF1">
    <property type="entry name" value="VACUOLAR PROTEIN 8"/>
    <property type="match status" value="1"/>
</dbReference>
<dbReference type="InterPro" id="IPR016024">
    <property type="entry name" value="ARM-type_fold"/>
</dbReference>